<name>W2SAL8_CYPE1</name>
<dbReference type="Proteomes" id="UP000030752">
    <property type="component" value="Unassembled WGS sequence"/>
</dbReference>
<dbReference type="VEuPathDB" id="FungiDB:HMPREF1541_09814"/>
<proteinExistence type="predicted"/>
<dbReference type="EMBL" id="KB822713">
    <property type="protein sequence ID" value="ETN44939.1"/>
    <property type="molecule type" value="Genomic_DNA"/>
</dbReference>
<keyword evidence="3" id="KW-1185">Reference proteome</keyword>
<gene>
    <name evidence="2" type="ORF">HMPREF1541_09814</name>
</gene>
<evidence type="ECO:0000313" key="3">
    <source>
        <dbReference type="Proteomes" id="UP000030752"/>
    </source>
</evidence>
<dbReference type="RefSeq" id="XP_008712709.1">
    <property type="nucleotide sequence ID" value="XM_008714487.1"/>
</dbReference>
<dbReference type="HOGENOM" id="CLU_874417_0_0_1"/>
<reference evidence="2 3" key="1">
    <citation type="submission" date="2013-03" db="EMBL/GenBank/DDBJ databases">
        <title>The Genome Sequence of Phialophora europaea CBS 101466.</title>
        <authorList>
            <consortium name="The Broad Institute Genomics Platform"/>
            <person name="Cuomo C."/>
            <person name="de Hoog S."/>
            <person name="Gorbushina A."/>
            <person name="Walker B."/>
            <person name="Young S.K."/>
            <person name="Zeng Q."/>
            <person name="Gargeya S."/>
            <person name="Fitzgerald M."/>
            <person name="Haas B."/>
            <person name="Abouelleil A."/>
            <person name="Allen A.W."/>
            <person name="Alvarado L."/>
            <person name="Arachchi H.M."/>
            <person name="Berlin A.M."/>
            <person name="Chapman S.B."/>
            <person name="Gainer-Dewar J."/>
            <person name="Goldberg J."/>
            <person name="Griggs A."/>
            <person name="Gujja S."/>
            <person name="Hansen M."/>
            <person name="Howarth C."/>
            <person name="Imamovic A."/>
            <person name="Ireland A."/>
            <person name="Larimer J."/>
            <person name="McCowan C."/>
            <person name="Murphy C."/>
            <person name="Pearson M."/>
            <person name="Poon T.W."/>
            <person name="Priest M."/>
            <person name="Roberts A."/>
            <person name="Saif S."/>
            <person name="Shea T."/>
            <person name="Sisk P."/>
            <person name="Sykes S."/>
            <person name="Wortman J."/>
            <person name="Nusbaum C."/>
            <person name="Birren B."/>
        </authorList>
    </citation>
    <scope>NUCLEOTIDE SEQUENCE [LARGE SCALE GENOMIC DNA]</scope>
    <source>
        <strain evidence="2 3">CBS 101466</strain>
    </source>
</reference>
<protein>
    <submittedName>
        <fullName evidence="2">Uncharacterized protein</fullName>
    </submittedName>
</protein>
<dbReference type="AlphaFoldDB" id="W2SAL8"/>
<dbReference type="OrthoDB" id="4456959at2759"/>
<sequence>MDFETDQRRQINRNNRTHRDKLSDKLLTGLRTAPLADAQALLDAIRQDTSSEELEALAHDLSQRWDSGEAMSAIFDGSPTDRQQNDAYNSDGFLVSPSDSEVLLSLDVRRDFYIAEGARQFAVGGEGMDVGKVMSTRSTATDRLSQVMLSFREAASEQIVGGAVVADILSLSGLDLDLFFRERVDSDPHTISTWACEFAKSWTSMSPISQVALVYLAGSFMRWFILPCQTTYGDMSSLLLPIKGNARIHNPAEVDYCRAHAARRINSLTMHSQKLQWPYTYLACLEKPDESASPFTSPTRRLSKMFMQYCDDLRNWTQ</sequence>
<evidence type="ECO:0000313" key="2">
    <source>
        <dbReference type="EMBL" id="ETN44939.1"/>
    </source>
</evidence>
<dbReference type="InParanoid" id="W2SAL8"/>
<dbReference type="eggNOG" id="ENOG502RVAV">
    <property type="taxonomic scope" value="Eukaryota"/>
</dbReference>
<dbReference type="GeneID" id="19977153"/>
<organism evidence="2 3">
    <name type="scientific">Cyphellophora europaea (strain CBS 101466)</name>
    <name type="common">Phialophora europaea</name>
    <dbReference type="NCBI Taxonomy" id="1220924"/>
    <lineage>
        <taxon>Eukaryota</taxon>
        <taxon>Fungi</taxon>
        <taxon>Dikarya</taxon>
        <taxon>Ascomycota</taxon>
        <taxon>Pezizomycotina</taxon>
        <taxon>Eurotiomycetes</taxon>
        <taxon>Chaetothyriomycetidae</taxon>
        <taxon>Chaetothyriales</taxon>
        <taxon>Cyphellophoraceae</taxon>
        <taxon>Cyphellophora</taxon>
    </lineage>
</organism>
<accession>W2SAL8</accession>
<evidence type="ECO:0000256" key="1">
    <source>
        <dbReference type="SAM" id="MobiDB-lite"/>
    </source>
</evidence>
<feature type="region of interest" description="Disordered" evidence="1">
    <location>
        <begin position="72"/>
        <end position="91"/>
    </location>
</feature>